<sequence>MLSMPLALQYLHIGEAREAVGCQHEWEDSRWWLDSRADIYDRLCQRNVRRVLIALKQQASTLRFLGYSAGMERHKYEVNANLARLLEDPSANFASFTNLTEILCDEYSAFDPLLFDKRFPAPPHLRILTNFIPPHAAWRTPLDNFRPVQSLADKGITLRQFNLFVTEDYILNRASAGKRMIDGIARDFKEKEARMRVWTYRAHTWYPPYLFGQMRMQQKLRLDTDIPDNNGWLHKGDWQLCSEDFY</sequence>
<reference evidence="1 2" key="1">
    <citation type="journal article" date="2023" name="G3 (Bethesda)">
        <title>A chromosome-level genome assembly of Zasmidium syzygii isolated from banana leaves.</title>
        <authorList>
            <person name="van Westerhoven A.C."/>
            <person name="Mehrabi R."/>
            <person name="Talebi R."/>
            <person name="Steentjes M.B.F."/>
            <person name="Corcolon B."/>
            <person name="Chong P.A."/>
            <person name="Kema G.H.J."/>
            <person name="Seidl M.F."/>
        </authorList>
    </citation>
    <scope>NUCLEOTIDE SEQUENCE [LARGE SCALE GENOMIC DNA]</scope>
    <source>
        <strain evidence="1 2">P124</strain>
    </source>
</reference>
<evidence type="ECO:0000313" key="2">
    <source>
        <dbReference type="Proteomes" id="UP001305779"/>
    </source>
</evidence>
<evidence type="ECO:0000313" key="1">
    <source>
        <dbReference type="EMBL" id="KAK4502441.1"/>
    </source>
</evidence>
<gene>
    <name evidence="1" type="ORF">PRZ48_005866</name>
</gene>
<organism evidence="1 2">
    <name type="scientific">Zasmidium cellare</name>
    <name type="common">Wine cellar mold</name>
    <name type="synonym">Racodium cellare</name>
    <dbReference type="NCBI Taxonomy" id="395010"/>
    <lineage>
        <taxon>Eukaryota</taxon>
        <taxon>Fungi</taxon>
        <taxon>Dikarya</taxon>
        <taxon>Ascomycota</taxon>
        <taxon>Pezizomycotina</taxon>
        <taxon>Dothideomycetes</taxon>
        <taxon>Dothideomycetidae</taxon>
        <taxon>Mycosphaerellales</taxon>
        <taxon>Mycosphaerellaceae</taxon>
        <taxon>Zasmidium</taxon>
    </lineage>
</organism>
<accession>A0ABR0ELI6</accession>
<proteinExistence type="predicted"/>
<protein>
    <submittedName>
        <fullName evidence="1">Uncharacterized protein</fullName>
    </submittedName>
</protein>
<dbReference type="Proteomes" id="UP001305779">
    <property type="component" value="Unassembled WGS sequence"/>
</dbReference>
<dbReference type="EMBL" id="JAXOVC010000004">
    <property type="protein sequence ID" value="KAK4502441.1"/>
    <property type="molecule type" value="Genomic_DNA"/>
</dbReference>
<name>A0ABR0ELI6_ZASCE</name>
<keyword evidence="2" id="KW-1185">Reference proteome</keyword>
<comment type="caution">
    <text evidence="1">The sequence shown here is derived from an EMBL/GenBank/DDBJ whole genome shotgun (WGS) entry which is preliminary data.</text>
</comment>